<keyword evidence="4 18" id="KW-0812">Transmembrane</keyword>
<evidence type="ECO:0000259" key="21">
    <source>
        <dbReference type="SMART" id="SM00918"/>
    </source>
</evidence>
<dbReference type="InterPro" id="IPR001320">
    <property type="entry name" value="Iontro_rcpt_C"/>
</dbReference>
<evidence type="ECO:0000256" key="12">
    <source>
        <dbReference type="ARBA" id="ARBA00023286"/>
    </source>
</evidence>
<evidence type="ECO:0000256" key="17">
    <source>
        <dbReference type="PIRSR" id="PIRSR601508-3"/>
    </source>
</evidence>
<feature type="site" description="Crucial to convey clamshell closure to channel opening" evidence="16">
    <location>
        <position position="658"/>
    </location>
</feature>
<protein>
    <submittedName>
        <fullName evidence="23">Glutamate receptor ionotropic, kainate 2-like</fullName>
    </submittedName>
</protein>
<dbReference type="CDD" id="cd13714">
    <property type="entry name" value="PBP2_iGluR_Kainate"/>
    <property type="match status" value="1"/>
</dbReference>
<dbReference type="Gene3D" id="1.10.287.70">
    <property type="match status" value="1"/>
</dbReference>
<feature type="transmembrane region" description="Helical" evidence="18">
    <location>
        <begin position="553"/>
        <end position="574"/>
    </location>
</feature>
<feature type="domain" description="Ionotropic glutamate receptor L-glutamate and glycine-binding" evidence="21">
    <location>
        <begin position="429"/>
        <end position="497"/>
    </location>
</feature>
<proteinExistence type="inferred from homology"/>
<evidence type="ECO:0000313" key="23">
    <source>
        <dbReference type="RefSeq" id="XP_025832120.1"/>
    </source>
</evidence>
<keyword evidence="6" id="KW-0770">Synapse</keyword>
<evidence type="ECO:0000313" key="22">
    <source>
        <dbReference type="Proteomes" id="UP000192223"/>
    </source>
</evidence>
<dbReference type="PANTHER" id="PTHR18966">
    <property type="entry name" value="IONOTROPIC GLUTAMATE RECEPTOR"/>
    <property type="match status" value="1"/>
</dbReference>
<dbReference type="SUPFAM" id="SSF53850">
    <property type="entry name" value="Periplasmic binding protein-like II"/>
    <property type="match status" value="1"/>
</dbReference>
<dbReference type="FunFam" id="3.40.190.10:FF:000061">
    <property type="entry name" value="Glutamate receptor, ionotropic kainate"/>
    <property type="match status" value="1"/>
</dbReference>
<keyword evidence="12" id="KW-1071">Ligand-gated ion channel</keyword>
<dbReference type="OrthoDB" id="5984008at2759"/>
<dbReference type="AlphaFoldDB" id="A0A7F5R828"/>
<feature type="site" description="Interaction with the cone snail toxin Con-ikot-ikot" evidence="16">
    <location>
        <position position="684"/>
    </location>
</feature>
<dbReference type="Pfam" id="PF01094">
    <property type="entry name" value="ANF_receptor"/>
    <property type="match status" value="1"/>
</dbReference>
<evidence type="ECO:0000256" key="18">
    <source>
        <dbReference type="SAM" id="Phobius"/>
    </source>
</evidence>
<evidence type="ECO:0000256" key="9">
    <source>
        <dbReference type="ARBA" id="ARBA00023170"/>
    </source>
</evidence>
<evidence type="ECO:0000256" key="11">
    <source>
        <dbReference type="ARBA" id="ARBA00023257"/>
    </source>
</evidence>
<feature type="transmembrane region" description="Helical" evidence="18">
    <location>
        <begin position="629"/>
        <end position="649"/>
    </location>
</feature>
<evidence type="ECO:0000256" key="15">
    <source>
        <dbReference type="PIRSR" id="PIRSR601508-1"/>
    </source>
</evidence>
<feature type="binding site" evidence="15">
    <location>
        <position position="730"/>
    </location>
    <ligand>
        <name>L-glutamate</name>
        <dbReference type="ChEBI" id="CHEBI:29985"/>
    </ligand>
</feature>
<keyword evidence="13" id="KW-0407">Ion channel</keyword>
<comment type="subcellular location">
    <subcellularLocation>
        <location evidence="14">Postsynaptic cell membrane</location>
        <topology evidence="14">Multi-pass membrane protein</topology>
    </subcellularLocation>
</comment>
<dbReference type="SUPFAM" id="SSF53822">
    <property type="entry name" value="Periplasmic binding protein-like I"/>
    <property type="match status" value="1"/>
</dbReference>
<feature type="binding site" evidence="15">
    <location>
        <position position="678"/>
    </location>
    <ligand>
        <name>L-glutamate</name>
        <dbReference type="ChEBI" id="CHEBI:29985"/>
    </ligand>
</feature>
<name>A0A7F5R828_AGRPL</name>
<dbReference type="KEGG" id="apln:108744323"/>
<evidence type="ECO:0000256" key="7">
    <source>
        <dbReference type="ARBA" id="ARBA00023065"/>
    </source>
</evidence>
<feature type="binding site" evidence="15">
    <location>
        <position position="679"/>
    </location>
    <ligand>
        <name>L-glutamate</name>
        <dbReference type="ChEBI" id="CHEBI:29985"/>
    </ligand>
</feature>
<keyword evidence="7" id="KW-0406">Ion transport</keyword>
<keyword evidence="17" id="KW-1015">Disulfide bond</keyword>
<keyword evidence="3" id="KW-1003">Cell membrane</keyword>
<evidence type="ECO:0000256" key="13">
    <source>
        <dbReference type="ARBA" id="ARBA00023303"/>
    </source>
</evidence>
<keyword evidence="8 18" id="KW-0472">Membrane</keyword>
<evidence type="ECO:0000256" key="16">
    <source>
        <dbReference type="PIRSR" id="PIRSR601508-2"/>
    </source>
</evidence>
<dbReference type="InterPro" id="IPR015683">
    <property type="entry name" value="Ionotropic_Glu_rcpt"/>
</dbReference>
<evidence type="ECO:0000256" key="1">
    <source>
        <dbReference type="ARBA" id="ARBA00008685"/>
    </source>
</evidence>
<dbReference type="FunFam" id="3.40.190.10:FF:000178">
    <property type="entry name" value="Glutamate receptor subunit"/>
    <property type="match status" value="1"/>
</dbReference>
<comment type="similarity">
    <text evidence="1">Belongs to the glutamate-gated ion channel (TC 1.A.10.1) family.</text>
</comment>
<dbReference type="CDD" id="cd06382">
    <property type="entry name" value="PBP1_iGluR_Kainate"/>
    <property type="match status" value="1"/>
</dbReference>
<dbReference type="InParanoid" id="A0A7F5R828"/>
<feature type="chain" id="PRO_5028934552" evidence="19">
    <location>
        <begin position="21"/>
        <end position="927"/>
    </location>
</feature>
<feature type="disulfide bond" evidence="17">
    <location>
        <begin position="742"/>
        <end position="800"/>
    </location>
</feature>
<evidence type="ECO:0000256" key="8">
    <source>
        <dbReference type="ARBA" id="ARBA00023136"/>
    </source>
</evidence>
<dbReference type="RefSeq" id="XP_025832120.1">
    <property type="nucleotide sequence ID" value="XM_025976335.1"/>
</dbReference>
<dbReference type="Gene3D" id="3.40.50.2300">
    <property type="match status" value="2"/>
</dbReference>
<dbReference type="Proteomes" id="UP000192223">
    <property type="component" value="Unplaced"/>
</dbReference>
<dbReference type="FunFam" id="1.10.287.70:FF:000010">
    <property type="entry name" value="Putative glutamate receptor ionotropic kainate 1"/>
    <property type="match status" value="1"/>
</dbReference>
<accession>A0A7F5R828</accession>
<keyword evidence="9" id="KW-0675">Receptor</keyword>
<evidence type="ECO:0000256" key="14">
    <source>
        <dbReference type="ARBA" id="ARBA00034104"/>
    </source>
</evidence>
<dbReference type="InterPro" id="IPR019594">
    <property type="entry name" value="Glu/Gly-bd"/>
</dbReference>
<keyword evidence="10" id="KW-0325">Glycoprotein</keyword>
<dbReference type="GO" id="GO:0015276">
    <property type="term" value="F:ligand-gated monoatomic ion channel activity"/>
    <property type="evidence" value="ECO:0007669"/>
    <property type="project" value="InterPro"/>
</dbReference>
<evidence type="ECO:0000256" key="19">
    <source>
        <dbReference type="SAM" id="SignalP"/>
    </source>
</evidence>
<feature type="binding site" evidence="15">
    <location>
        <position position="508"/>
    </location>
    <ligand>
        <name>L-glutamate</name>
        <dbReference type="ChEBI" id="CHEBI:29985"/>
    </ligand>
</feature>
<keyword evidence="2" id="KW-0813">Transport</keyword>
<sequence>MVKIYCVYLSLFAILKFTSAYENDKQIYTVGAIFDETDNDLSKAFRIAVKIYNRHQNSHRFKANIKTVAQNDILKVKDTVCKMVEEKDGVVGIFGPLSLNGQSITQSICSTLNIPHIQINWKPTRGSSLSTSLNFYPDTDKLAKGFATIVKHLQWKNYVILYEKEIALIRLQEILKIPNVEDNPVVIKKLSPDGDQRTLLKELGDSKIHQIILDCEPQNIIKILKQAKEVHLLDFFHSYFLTSLDAHLTDFSVLDSRSNITYVRIFNSNNTMLMHAVREWGSYEHFMNEPEDLTTVDIVRTEAVLLHDAVNTFLHTISQQRNHINVDPTPLQCNGDGTYEAGHHLVSFMRKQSFEHTITGPISFGPNGTRTDFNLLLIEAETSYPDVATWSPENPDELQFQRSSSEQQQRILENLQKDTVIVSSRIGRPYLMRRTPSSPDEVLEGNDRYEGYSMDLIQAIAEELNFTFKFVLTEGNYYGNYVPEKKTWNGLIGDLLNKKAHLAICDLTITHQRRQVVDFTLPFMTLGIGILYKKTEEGDRNIFAFMDPFSIEVWIYTSTMYLIISILLFFISRIAPGDWEKPHPCDENPDEKENIWNLKNCFWLTLGSIMTQGCDILPKGISSRMATSMWWFFSLLMTSSYTANLAAFLTMEKMGPTIDSAEALAKSNIKYGVVAGGSTQAFFRESNYSLYQRMWTQMQQFKPSTFEKSNDDGVKRVLNTKNSMYAFFMESVSIEYEVERHCELKQVGDVLDDKGYGIAMPVNAPYRSAINKAILKLQEDGTLSDLKTKWWKEMYGGGACDEEDSGLSSIDQQKLGLSNVGGVFLVLGIGVAIALVIAMGEFLWNVKCLCVEEHITYWEALIIELKFLVNIRVTKKATKIPTPSTSESSDSNQSTRPQSLVEGVLHGARSLLNLDILEKYNPSGKKD</sequence>
<dbReference type="InterPro" id="IPR001828">
    <property type="entry name" value="ANF_lig-bd_rcpt"/>
</dbReference>
<evidence type="ECO:0000256" key="6">
    <source>
        <dbReference type="ARBA" id="ARBA00023018"/>
    </source>
</evidence>
<dbReference type="SMART" id="SM00918">
    <property type="entry name" value="Lig_chan-Glu_bd"/>
    <property type="match status" value="1"/>
</dbReference>
<dbReference type="GO" id="GO:0045211">
    <property type="term" value="C:postsynaptic membrane"/>
    <property type="evidence" value="ECO:0007669"/>
    <property type="project" value="UniProtKB-SubCell"/>
</dbReference>
<organism evidence="22 23">
    <name type="scientific">Agrilus planipennis</name>
    <name type="common">Emerald ash borer</name>
    <name type="synonym">Agrilus marcopoli</name>
    <dbReference type="NCBI Taxonomy" id="224129"/>
    <lineage>
        <taxon>Eukaryota</taxon>
        <taxon>Metazoa</taxon>
        <taxon>Ecdysozoa</taxon>
        <taxon>Arthropoda</taxon>
        <taxon>Hexapoda</taxon>
        <taxon>Insecta</taxon>
        <taxon>Pterygota</taxon>
        <taxon>Neoptera</taxon>
        <taxon>Endopterygota</taxon>
        <taxon>Coleoptera</taxon>
        <taxon>Polyphaga</taxon>
        <taxon>Elateriformia</taxon>
        <taxon>Buprestoidea</taxon>
        <taxon>Buprestidae</taxon>
        <taxon>Agrilinae</taxon>
        <taxon>Agrilus</taxon>
    </lineage>
</organism>
<dbReference type="GO" id="GO:0038023">
    <property type="term" value="F:signaling receptor activity"/>
    <property type="evidence" value="ECO:0007669"/>
    <property type="project" value="InterPro"/>
</dbReference>
<feature type="domain" description="Ionotropic glutamate receptor C-terminal" evidence="20">
    <location>
        <begin position="419"/>
        <end position="793"/>
    </location>
</feature>
<evidence type="ECO:0000256" key="10">
    <source>
        <dbReference type="ARBA" id="ARBA00023180"/>
    </source>
</evidence>
<evidence type="ECO:0000256" key="2">
    <source>
        <dbReference type="ARBA" id="ARBA00022448"/>
    </source>
</evidence>
<dbReference type="Pfam" id="PF10613">
    <property type="entry name" value="Lig_chan-Glu_bd"/>
    <property type="match status" value="1"/>
</dbReference>
<keyword evidence="19" id="KW-0732">Signal</keyword>
<evidence type="ECO:0000256" key="3">
    <source>
        <dbReference type="ARBA" id="ARBA00022475"/>
    </source>
</evidence>
<dbReference type="PRINTS" id="PR00177">
    <property type="entry name" value="NMDARECEPTOR"/>
</dbReference>
<keyword evidence="11" id="KW-0628">Postsynaptic cell membrane</keyword>
<reference evidence="23" key="1">
    <citation type="submission" date="2025-08" db="UniProtKB">
        <authorList>
            <consortium name="RefSeq"/>
        </authorList>
    </citation>
    <scope>IDENTIFICATION</scope>
    <source>
        <tissue evidence="23">Entire body</tissue>
    </source>
</reference>
<dbReference type="Pfam" id="PF00060">
    <property type="entry name" value="Lig_chan"/>
    <property type="match status" value="1"/>
</dbReference>
<dbReference type="SUPFAM" id="SSF81324">
    <property type="entry name" value="Voltage-gated potassium channels"/>
    <property type="match status" value="1"/>
</dbReference>
<keyword evidence="5 18" id="KW-1133">Transmembrane helix</keyword>
<dbReference type="InterPro" id="IPR001508">
    <property type="entry name" value="Iono_Glu_rcpt_met"/>
</dbReference>
<dbReference type="SMART" id="SM00079">
    <property type="entry name" value="PBPe"/>
    <property type="match status" value="1"/>
</dbReference>
<keyword evidence="22" id="KW-1185">Reference proteome</keyword>
<dbReference type="InterPro" id="IPR028082">
    <property type="entry name" value="Peripla_BP_I"/>
</dbReference>
<dbReference type="GeneID" id="108744323"/>
<evidence type="ECO:0000256" key="5">
    <source>
        <dbReference type="ARBA" id="ARBA00022989"/>
    </source>
</evidence>
<feature type="binding site" evidence="15">
    <location>
        <position position="513"/>
    </location>
    <ligand>
        <name>L-glutamate</name>
        <dbReference type="ChEBI" id="CHEBI:29985"/>
    </ligand>
</feature>
<feature type="signal peptide" evidence="19">
    <location>
        <begin position="1"/>
        <end position="20"/>
    </location>
</feature>
<feature type="site" description="Interaction with the cone snail toxin Con-ikot-ikot" evidence="16">
    <location>
        <position position="776"/>
    </location>
</feature>
<dbReference type="Gene3D" id="3.40.190.10">
    <property type="entry name" value="Periplasmic binding protein-like II"/>
    <property type="match status" value="1"/>
</dbReference>
<feature type="transmembrane region" description="Helical" evidence="18">
    <location>
        <begin position="823"/>
        <end position="844"/>
    </location>
</feature>
<gene>
    <name evidence="23" type="primary">LOC108744323</name>
</gene>
<feature type="transmembrane region" description="Helical" evidence="18">
    <location>
        <begin position="515"/>
        <end position="532"/>
    </location>
</feature>
<evidence type="ECO:0000256" key="4">
    <source>
        <dbReference type="ARBA" id="ARBA00022692"/>
    </source>
</evidence>
<evidence type="ECO:0000259" key="20">
    <source>
        <dbReference type="SMART" id="SM00079"/>
    </source>
</evidence>